<accession>H3KHN4</accession>
<dbReference type="Proteomes" id="UP000004956">
    <property type="component" value="Unassembled WGS sequence"/>
</dbReference>
<dbReference type="EMBL" id="AFBQ01000346">
    <property type="protein sequence ID" value="EHY30373.1"/>
    <property type="molecule type" value="Genomic_DNA"/>
</dbReference>
<comment type="caution">
    <text evidence="1">The sequence shown here is derived from an EMBL/GenBank/DDBJ whole genome shotgun (WGS) entry which is preliminary data.</text>
</comment>
<gene>
    <name evidence="1" type="ORF">HMPREF9440_02280</name>
</gene>
<sequence length="39" mass="4404">MSEGGRTALISPVDGFRRFLRRVRGFHHYARAGSVSVTR</sequence>
<organism evidence="1 2">
    <name type="scientific">Sutterella parvirubra YIT 11816</name>
    <dbReference type="NCBI Taxonomy" id="762967"/>
    <lineage>
        <taxon>Bacteria</taxon>
        <taxon>Pseudomonadati</taxon>
        <taxon>Pseudomonadota</taxon>
        <taxon>Betaproteobacteria</taxon>
        <taxon>Burkholderiales</taxon>
        <taxon>Sutterellaceae</taxon>
        <taxon>Sutterella</taxon>
    </lineage>
</organism>
<reference evidence="1 2" key="1">
    <citation type="submission" date="2011-11" db="EMBL/GenBank/DDBJ databases">
        <authorList>
            <person name="Weinstock G."/>
            <person name="Sodergren E."/>
            <person name="Clifton S."/>
            <person name="Fulton L."/>
            <person name="Fulton B."/>
            <person name="Courtney L."/>
            <person name="Fronick C."/>
            <person name="Harrison M."/>
            <person name="Strong C."/>
            <person name="Farmer C."/>
            <person name="Delahaunty K."/>
            <person name="Markovic C."/>
            <person name="Hall O."/>
            <person name="Minx P."/>
            <person name="Tomlinson C."/>
            <person name="Mitreva M."/>
            <person name="Hou S."/>
            <person name="Chen J."/>
            <person name="Wollam A."/>
            <person name="Pepin K.H."/>
            <person name="Johnson M."/>
            <person name="Bhonagiri V."/>
            <person name="Zhang X."/>
            <person name="Suruliraj S."/>
            <person name="Warren W."/>
            <person name="Chinwalla A."/>
            <person name="Mardis E.R."/>
            <person name="Wilson R.K."/>
        </authorList>
    </citation>
    <scope>NUCLEOTIDE SEQUENCE [LARGE SCALE GENOMIC DNA]</scope>
    <source>
        <strain evidence="1 2">YIT 11816</strain>
    </source>
</reference>
<name>H3KHN4_9BURK</name>
<evidence type="ECO:0000313" key="2">
    <source>
        <dbReference type="Proteomes" id="UP000004956"/>
    </source>
</evidence>
<dbReference type="STRING" id="762967.HMPREF9440_02280"/>
<dbReference type="HOGENOM" id="CLU_3318104_0_0_4"/>
<keyword evidence="2" id="KW-1185">Reference proteome</keyword>
<evidence type="ECO:0000313" key="1">
    <source>
        <dbReference type="EMBL" id="EHY30373.1"/>
    </source>
</evidence>
<proteinExistence type="predicted"/>
<dbReference type="AlphaFoldDB" id="H3KHN4"/>
<protein>
    <submittedName>
        <fullName evidence="1">Uncharacterized protein</fullName>
    </submittedName>
</protein>